<keyword evidence="3 5" id="KW-1133">Transmembrane helix</keyword>
<accession>A0AA40BN89</accession>
<dbReference type="InterPro" id="IPR045863">
    <property type="entry name" value="CorA_TM1_TM2"/>
</dbReference>
<evidence type="ECO:0000256" key="3">
    <source>
        <dbReference type="ARBA" id="ARBA00022989"/>
    </source>
</evidence>
<name>A0AA40BN89_9PEZI</name>
<keyword evidence="2 5" id="KW-0812">Transmembrane</keyword>
<dbReference type="EMBL" id="JAUKTV010000005">
    <property type="protein sequence ID" value="KAK0737352.1"/>
    <property type="molecule type" value="Genomic_DNA"/>
</dbReference>
<keyword evidence="7" id="KW-1185">Reference proteome</keyword>
<dbReference type="InterPro" id="IPR002523">
    <property type="entry name" value="MgTranspt_CorA/ZnTranspt_ZntB"/>
</dbReference>
<dbReference type="GO" id="GO:0046873">
    <property type="term" value="F:metal ion transmembrane transporter activity"/>
    <property type="evidence" value="ECO:0007669"/>
    <property type="project" value="InterPro"/>
</dbReference>
<dbReference type="Pfam" id="PF01544">
    <property type="entry name" value="CorA"/>
    <property type="match status" value="1"/>
</dbReference>
<evidence type="ECO:0000256" key="4">
    <source>
        <dbReference type="ARBA" id="ARBA00023136"/>
    </source>
</evidence>
<dbReference type="InterPro" id="IPR050829">
    <property type="entry name" value="CorA_MIT"/>
</dbReference>
<keyword evidence="4 5" id="KW-0472">Membrane</keyword>
<sequence length="922" mass="105334">MGVQEQAKGVVKPGGCLPVPHDDLLHFSRCLKYEEREKYVQNAPEHLRSQVGHLLSRVEHVRSEIDDRPDGEFWTSRLADHMSDLRSKPQPKKTERSPLAATLSRFHIASRTNLSRTSRLDVPEIRLGGKTLSTPNIAEVLSANPSPTFQDTKEHPYKGLQAGAVFFKNGVPYSHPELDGSFPNQTTPLGDLLSKEGDKSLLKEACEEGMLRWFHIPSNNMAWVEEAIARHYNEDRPPREDLFGKPKTSSKTHEILRRVGWRGHSREGVDPNSPPHTRQLNPGCEVIKSGHHNNPNAMCLFTPYLHWETALGWERQTKSIERTTRSAILQHAAGMQDQDRAEDTFHQELQVHQVNNTSLSSVARETIVSSTNHFRSMTMRATTRRGVVGRILFCAARIAKLMMSYEDDELVSKYLYANPPLHPRRTLHQSLNEYSNFLRDTERLDKDQIVYRATAGLKDPTRQQCSEYCQCSDCTSARATVPRLLMVDQLWVFVLDENTVITSFPQRWGSYFTSDPSGIYSRVRNQLESERDGVSSSYDLVLKIFNVCSRVFYENIKFADRQPMLNYIFSDSINFVTTRELAARQELSQLAQTILAAYRSPDKTQIAEAHKAVMNINPEAGLLRQVDNILSDLSIIRQIKIVQQEVLKQYHVNVARVLVPNYALRAGFEPHTPGLKEVKRMQESLRDDQDISEETKSVVSWTLSCADDSEMFLADQYRQIDRLYKAAEHCQKRLEELLETKNKYAGIVGAWEAVANSIEQGNQGKSIMLFSVLSIIFLPLSFITSIFGMNIQDYRIGLGTLAQELYYVFGVSIIVIFLSLLLAFDKFSLALLLYCIKVPTKWVMTRIALLQPASFGTRTRNYRKLNEKRVRKIQQMEEEIQRARLVRDTKEFWRTIEAEQARRRAGLGPQGQKRVASGKFVV</sequence>
<comment type="caution">
    <text evidence="6">The sequence shown here is derived from an EMBL/GenBank/DDBJ whole genome shotgun (WGS) entry which is preliminary data.</text>
</comment>
<dbReference type="GO" id="GO:0016020">
    <property type="term" value="C:membrane"/>
    <property type="evidence" value="ECO:0007669"/>
    <property type="project" value="UniProtKB-SubCell"/>
</dbReference>
<dbReference type="SUPFAM" id="SSF144083">
    <property type="entry name" value="Magnesium transport protein CorA, transmembrane region"/>
    <property type="match status" value="1"/>
</dbReference>
<dbReference type="AlphaFoldDB" id="A0AA40BN89"/>
<gene>
    <name evidence="6" type="ORF">B0T21DRAFT_162841</name>
</gene>
<reference evidence="6" key="1">
    <citation type="submission" date="2023-06" db="EMBL/GenBank/DDBJ databases">
        <title>Genome-scale phylogeny and comparative genomics of the fungal order Sordariales.</title>
        <authorList>
            <consortium name="Lawrence Berkeley National Laboratory"/>
            <person name="Hensen N."/>
            <person name="Bonometti L."/>
            <person name="Westerberg I."/>
            <person name="Brannstrom I.O."/>
            <person name="Guillou S."/>
            <person name="Cros-Aarteil S."/>
            <person name="Calhoun S."/>
            <person name="Haridas S."/>
            <person name="Kuo A."/>
            <person name="Mondo S."/>
            <person name="Pangilinan J."/>
            <person name="Riley R."/>
            <person name="Labutti K."/>
            <person name="Andreopoulos B."/>
            <person name="Lipzen A."/>
            <person name="Chen C."/>
            <person name="Yanf M."/>
            <person name="Daum C."/>
            <person name="Ng V."/>
            <person name="Clum A."/>
            <person name="Steindorff A."/>
            <person name="Ohm R."/>
            <person name="Martin F."/>
            <person name="Silar P."/>
            <person name="Natvig D."/>
            <person name="Lalanne C."/>
            <person name="Gautier V."/>
            <person name="Ament-Velasquez S.L."/>
            <person name="Kruys A."/>
            <person name="Hutchinson M.I."/>
            <person name="Powell A.J."/>
            <person name="Barry K."/>
            <person name="Miller A.N."/>
            <person name="Grigoriev I.V."/>
            <person name="Debuchy R."/>
            <person name="Gladieux P."/>
            <person name="Thoren M.H."/>
            <person name="Johannesson H."/>
        </authorList>
    </citation>
    <scope>NUCLEOTIDE SEQUENCE</scope>
    <source>
        <strain evidence="6">CBS 540.89</strain>
    </source>
</reference>
<feature type="transmembrane region" description="Helical" evidence="5">
    <location>
        <begin position="767"/>
        <end position="787"/>
    </location>
</feature>
<evidence type="ECO:0000313" key="7">
    <source>
        <dbReference type="Proteomes" id="UP001172159"/>
    </source>
</evidence>
<dbReference type="Proteomes" id="UP001172159">
    <property type="component" value="Unassembled WGS sequence"/>
</dbReference>
<proteinExistence type="predicted"/>
<organism evidence="6 7">
    <name type="scientific">Apiosordaria backusii</name>
    <dbReference type="NCBI Taxonomy" id="314023"/>
    <lineage>
        <taxon>Eukaryota</taxon>
        <taxon>Fungi</taxon>
        <taxon>Dikarya</taxon>
        <taxon>Ascomycota</taxon>
        <taxon>Pezizomycotina</taxon>
        <taxon>Sordariomycetes</taxon>
        <taxon>Sordariomycetidae</taxon>
        <taxon>Sordariales</taxon>
        <taxon>Lasiosphaeriaceae</taxon>
        <taxon>Apiosordaria</taxon>
    </lineage>
</organism>
<protein>
    <submittedName>
        <fullName evidence="6">Uncharacterized protein</fullName>
    </submittedName>
</protein>
<dbReference type="Gene3D" id="1.20.58.340">
    <property type="entry name" value="Magnesium transport protein CorA, transmembrane region"/>
    <property type="match status" value="1"/>
</dbReference>
<comment type="subcellular location">
    <subcellularLocation>
        <location evidence="1">Membrane</location>
        <topology evidence="1">Multi-pass membrane protein</topology>
    </subcellularLocation>
</comment>
<evidence type="ECO:0000256" key="2">
    <source>
        <dbReference type="ARBA" id="ARBA00022692"/>
    </source>
</evidence>
<feature type="transmembrane region" description="Helical" evidence="5">
    <location>
        <begin position="807"/>
        <end position="836"/>
    </location>
</feature>
<evidence type="ECO:0000313" key="6">
    <source>
        <dbReference type="EMBL" id="KAK0737352.1"/>
    </source>
</evidence>
<dbReference type="PANTHER" id="PTHR47685:SF1">
    <property type="entry name" value="MAGNESIUM TRANSPORT PROTEIN CORA"/>
    <property type="match status" value="1"/>
</dbReference>
<evidence type="ECO:0000256" key="5">
    <source>
        <dbReference type="SAM" id="Phobius"/>
    </source>
</evidence>
<dbReference type="PANTHER" id="PTHR47685">
    <property type="entry name" value="MAGNESIUM TRANSPORT PROTEIN CORA"/>
    <property type="match status" value="1"/>
</dbReference>
<evidence type="ECO:0000256" key="1">
    <source>
        <dbReference type="ARBA" id="ARBA00004141"/>
    </source>
</evidence>